<dbReference type="OrthoDB" id="331948at2759"/>
<accession>A0A7G2CN13</accession>
<dbReference type="InterPro" id="IPR001594">
    <property type="entry name" value="Palmitoyltrfase_DHHC"/>
</dbReference>
<dbReference type="Proteomes" id="UP000515908">
    <property type="component" value="Chromosome 18"/>
</dbReference>
<evidence type="ECO:0000259" key="10">
    <source>
        <dbReference type="Pfam" id="PF01529"/>
    </source>
</evidence>
<comment type="catalytic activity">
    <reaction evidence="8">
        <text>L-cysteinyl-[protein] + hexadecanoyl-CoA = S-hexadecanoyl-L-cysteinyl-[protein] + CoA</text>
        <dbReference type="Rhea" id="RHEA:36683"/>
        <dbReference type="Rhea" id="RHEA-COMP:10131"/>
        <dbReference type="Rhea" id="RHEA-COMP:11032"/>
        <dbReference type="ChEBI" id="CHEBI:29950"/>
        <dbReference type="ChEBI" id="CHEBI:57287"/>
        <dbReference type="ChEBI" id="CHEBI:57379"/>
        <dbReference type="ChEBI" id="CHEBI:74151"/>
        <dbReference type="EC" id="2.3.1.225"/>
    </reaction>
</comment>
<dbReference type="EMBL" id="LR877162">
    <property type="protein sequence ID" value="CAD2220799.1"/>
    <property type="molecule type" value="Genomic_DNA"/>
</dbReference>
<dbReference type="PANTHER" id="PTHR22883">
    <property type="entry name" value="ZINC FINGER DHHC DOMAIN CONTAINING PROTEIN"/>
    <property type="match status" value="1"/>
</dbReference>
<evidence type="ECO:0000256" key="3">
    <source>
        <dbReference type="ARBA" id="ARBA00022692"/>
    </source>
</evidence>
<evidence type="ECO:0000256" key="9">
    <source>
        <dbReference type="SAM" id="MobiDB-lite"/>
    </source>
</evidence>
<reference evidence="11 12" key="1">
    <citation type="submission" date="2020-08" db="EMBL/GenBank/DDBJ databases">
        <authorList>
            <person name="Newling K."/>
            <person name="Davey J."/>
            <person name="Forrester S."/>
        </authorList>
    </citation>
    <scope>NUCLEOTIDE SEQUENCE [LARGE SCALE GENOMIC DNA]</scope>
    <source>
        <strain evidence="12">Crithidia deanei Carvalho (ATCC PRA-265)</strain>
    </source>
</reference>
<evidence type="ECO:0000256" key="7">
    <source>
        <dbReference type="ARBA" id="ARBA00038298"/>
    </source>
</evidence>
<dbReference type="PANTHER" id="PTHR22883:SF23">
    <property type="entry name" value="PALMITOYLTRANSFERASE ZDHHC6"/>
    <property type="match status" value="1"/>
</dbReference>
<dbReference type="InterPro" id="IPR039859">
    <property type="entry name" value="PFA4/ZDH16/20/ERF2-like"/>
</dbReference>
<dbReference type="GO" id="GO:0006612">
    <property type="term" value="P:protein targeting to membrane"/>
    <property type="evidence" value="ECO:0007669"/>
    <property type="project" value="TreeGrafter"/>
</dbReference>
<organism evidence="11 12">
    <name type="scientific">Angomonas deanei</name>
    <dbReference type="NCBI Taxonomy" id="59799"/>
    <lineage>
        <taxon>Eukaryota</taxon>
        <taxon>Discoba</taxon>
        <taxon>Euglenozoa</taxon>
        <taxon>Kinetoplastea</taxon>
        <taxon>Metakinetoplastina</taxon>
        <taxon>Trypanosomatida</taxon>
        <taxon>Trypanosomatidae</taxon>
        <taxon>Strigomonadinae</taxon>
        <taxon>Angomonas</taxon>
    </lineage>
</organism>
<evidence type="ECO:0000256" key="8">
    <source>
        <dbReference type="RuleBase" id="RU079119"/>
    </source>
</evidence>
<comment type="subcellular location">
    <subcellularLocation>
        <location evidence="1">Membrane</location>
        <topology evidence="1">Multi-pass membrane protein</topology>
    </subcellularLocation>
</comment>
<dbReference type="PROSITE" id="PS50216">
    <property type="entry name" value="DHHC"/>
    <property type="match status" value="1"/>
</dbReference>
<dbReference type="GO" id="GO:0016020">
    <property type="term" value="C:membrane"/>
    <property type="evidence" value="ECO:0007669"/>
    <property type="project" value="UniProtKB-SubCell"/>
</dbReference>
<name>A0A7G2CN13_9TRYP</name>
<gene>
    <name evidence="11" type="ORF">ADEAN_000832200</name>
</gene>
<dbReference type="GO" id="GO:0005794">
    <property type="term" value="C:Golgi apparatus"/>
    <property type="evidence" value="ECO:0007669"/>
    <property type="project" value="TreeGrafter"/>
</dbReference>
<sequence length="375" mass="41958">MLACGYCSPVVVSIIIVGLAVTNTVYYILLITRYPKVAWKVAVSVIILVLVLLLAAIALFLYYKIIFTGPGYVPQEEWRDPPRYEALTDGEPPEENPLSQTREGNRPEERRSHSPYSTADGKAGNAPPTTENQAAEGRETKEATADTAEVADAPASRNPYVVHTLDHRTGQLRRCRVCNIYKPDNAHHCSACMKCVYNFDHHCAYVNNCVGRNNYKLFLTFVLGSGICCIIGCGLSIIGVFAIDTKPIDERAGWIAPPAIMFVLGAVLILFWSQHCCQIQKGNTTLDQIIKSSNNAEKYKNGGYCDDRCCWSKKTKEDKKLEKEARERKSRAMREEVFGPPTKPCIKWYYPYPIRTDDTATPTMELPQYSNAAQP</sequence>
<keyword evidence="6 8" id="KW-0012">Acyltransferase</keyword>
<keyword evidence="2 8" id="KW-0808">Transferase</keyword>
<evidence type="ECO:0000256" key="4">
    <source>
        <dbReference type="ARBA" id="ARBA00022989"/>
    </source>
</evidence>
<dbReference type="GO" id="GO:0005783">
    <property type="term" value="C:endoplasmic reticulum"/>
    <property type="evidence" value="ECO:0007669"/>
    <property type="project" value="TreeGrafter"/>
</dbReference>
<evidence type="ECO:0000256" key="5">
    <source>
        <dbReference type="ARBA" id="ARBA00023136"/>
    </source>
</evidence>
<evidence type="ECO:0000256" key="2">
    <source>
        <dbReference type="ARBA" id="ARBA00022679"/>
    </source>
</evidence>
<protein>
    <recommendedName>
        <fullName evidence="8">Palmitoyltransferase</fullName>
        <ecNumber evidence="8">2.3.1.225</ecNumber>
    </recommendedName>
</protein>
<feature type="transmembrane region" description="Helical" evidence="8">
    <location>
        <begin position="41"/>
        <end position="63"/>
    </location>
</feature>
<feature type="domain" description="Palmitoyltransferase DHHC" evidence="10">
    <location>
        <begin position="171"/>
        <end position="290"/>
    </location>
</feature>
<evidence type="ECO:0000256" key="1">
    <source>
        <dbReference type="ARBA" id="ARBA00004141"/>
    </source>
</evidence>
<comment type="similarity">
    <text evidence="7">Belongs to the DHHC palmitoyltransferase family. PFA5 subfamily.</text>
</comment>
<feature type="compositionally biased region" description="Basic and acidic residues" evidence="9">
    <location>
        <begin position="103"/>
        <end position="112"/>
    </location>
</feature>
<dbReference type="VEuPathDB" id="TriTrypDB:ADEAN_000832200"/>
<feature type="transmembrane region" description="Helical" evidence="8">
    <location>
        <begin position="217"/>
        <end position="242"/>
    </location>
</feature>
<keyword evidence="4 8" id="KW-1133">Transmembrane helix</keyword>
<dbReference type="AlphaFoldDB" id="A0A7G2CN13"/>
<evidence type="ECO:0000313" key="12">
    <source>
        <dbReference type="Proteomes" id="UP000515908"/>
    </source>
</evidence>
<feature type="region of interest" description="Disordered" evidence="9">
    <location>
        <begin position="82"/>
        <end position="150"/>
    </location>
</feature>
<keyword evidence="5 8" id="KW-0472">Membrane</keyword>
<dbReference type="GO" id="GO:0019706">
    <property type="term" value="F:protein-cysteine S-palmitoyltransferase activity"/>
    <property type="evidence" value="ECO:0007669"/>
    <property type="project" value="UniProtKB-EC"/>
</dbReference>
<dbReference type="EC" id="2.3.1.225" evidence="8"/>
<keyword evidence="12" id="KW-1185">Reference proteome</keyword>
<feature type="transmembrane region" description="Helical" evidence="8">
    <location>
        <begin position="254"/>
        <end position="273"/>
    </location>
</feature>
<comment type="domain">
    <text evidence="8">The DHHC domain is required for palmitoyltransferase activity.</text>
</comment>
<dbReference type="Pfam" id="PF01529">
    <property type="entry name" value="DHHC"/>
    <property type="match status" value="1"/>
</dbReference>
<evidence type="ECO:0000313" key="11">
    <source>
        <dbReference type="EMBL" id="CAD2220799.1"/>
    </source>
</evidence>
<proteinExistence type="inferred from homology"/>
<keyword evidence="3 8" id="KW-0812">Transmembrane</keyword>
<evidence type="ECO:0000256" key="6">
    <source>
        <dbReference type="ARBA" id="ARBA00023315"/>
    </source>
</evidence>
<feature type="transmembrane region" description="Helical" evidence="8">
    <location>
        <begin position="6"/>
        <end position="29"/>
    </location>
</feature>